<dbReference type="eggNOG" id="ENOG50336YH">
    <property type="taxonomic scope" value="Bacteria"/>
</dbReference>
<evidence type="ECO:0000313" key="3">
    <source>
        <dbReference type="EMBL" id="KEO72701.1"/>
    </source>
</evidence>
<evidence type="ECO:0000259" key="2">
    <source>
        <dbReference type="Pfam" id="PF26604"/>
    </source>
</evidence>
<reference evidence="3 4" key="1">
    <citation type="submission" date="2014-04" db="EMBL/GenBank/DDBJ databases">
        <title>Characterization and application of a salt tolerant electro-active bacterium.</title>
        <authorList>
            <person name="Yang L."/>
            <person name="Wei S."/>
            <person name="Tay Q.X.M."/>
        </authorList>
    </citation>
    <scope>NUCLEOTIDE SEQUENCE [LARGE SCALE GENOMIC DNA]</scope>
    <source>
        <strain evidence="3 4">LY1</strain>
    </source>
</reference>
<dbReference type="OrthoDB" id="7063597at2"/>
<organism evidence="3 4">
    <name type="scientific">Anditalea andensis</name>
    <dbReference type="NCBI Taxonomy" id="1048983"/>
    <lineage>
        <taxon>Bacteria</taxon>
        <taxon>Pseudomonadati</taxon>
        <taxon>Bacteroidota</taxon>
        <taxon>Cytophagia</taxon>
        <taxon>Cytophagales</taxon>
        <taxon>Cytophagaceae</taxon>
        <taxon>Anditalea</taxon>
    </lineage>
</organism>
<dbReference type="AlphaFoldDB" id="A0A074KRX1"/>
<dbReference type="STRING" id="1048983.EL17_18380"/>
<accession>A0A074KRX1</accession>
<keyword evidence="1" id="KW-0812">Transmembrane</keyword>
<dbReference type="NCBIfam" id="NF047864">
    <property type="entry name" value="CBU_0592_membra"/>
    <property type="match status" value="1"/>
</dbReference>
<feature type="transmembrane region" description="Helical" evidence="1">
    <location>
        <begin position="38"/>
        <end position="55"/>
    </location>
</feature>
<dbReference type="Pfam" id="PF26604">
    <property type="entry name" value="CBU_0592"/>
    <property type="match status" value="1"/>
</dbReference>
<name>A0A074KRX1_9BACT</name>
<keyword evidence="4" id="KW-1185">Reference proteome</keyword>
<feature type="transmembrane region" description="Helical" evidence="1">
    <location>
        <begin position="61"/>
        <end position="78"/>
    </location>
</feature>
<dbReference type="Proteomes" id="UP000027821">
    <property type="component" value="Unassembled WGS sequence"/>
</dbReference>
<keyword evidence="1" id="KW-0472">Membrane</keyword>
<feature type="transmembrane region" description="Helical" evidence="1">
    <location>
        <begin position="6"/>
        <end position="26"/>
    </location>
</feature>
<comment type="caution">
    <text evidence="3">The sequence shown here is derived from an EMBL/GenBank/DDBJ whole genome shotgun (WGS) entry which is preliminary data.</text>
</comment>
<keyword evidence="1" id="KW-1133">Transmembrane helix</keyword>
<evidence type="ECO:0000256" key="1">
    <source>
        <dbReference type="SAM" id="Phobius"/>
    </source>
</evidence>
<dbReference type="EMBL" id="JMIH01000024">
    <property type="protein sequence ID" value="KEO72701.1"/>
    <property type="molecule type" value="Genomic_DNA"/>
</dbReference>
<sequence>MADLKFWMDGFGWLGALCFLASYYLLVTKKWKSTSYRYHIANLIGAVFLLTNTLYDVSYPSVFINGCWAGIALIGMVVDRKQK</sequence>
<dbReference type="RefSeq" id="WP_051720152.1">
    <property type="nucleotide sequence ID" value="NZ_JMIH01000024.1"/>
</dbReference>
<evidence type="ECO:0000313" key="4">
    <source>
        <dbReference type="Proteomes" id="UP000027821"/>
    </source>
</evidence>
<proteinExistence type="predicted"/>
<gene>
    <name evidence="3" type="ORF">EL17_18380</name>
</gene>
<protein>
    <recommendedName>
        <fullName evidence="2">CBU-0592-like domain-containing protein</fullName>
    </recommendedName>
</protein>
<feature type="domain" description="CBU-0592-like" evidence="2">
    <location>
        <begin position="9"/>
        <end position="77"/>
    </location>
</feature>
<dbReference type="InterPro" id="IPR058058">
    <property type="entry name" value="CBU_0592-like"/>
</dbReference>